<name>I4HWB3_MICAE</name>
<protein>
    <submittedName>
        <fullName evidence="2">Uncharacterized protein</fullName>
    </submittedName>
</protein>
<dbReference type="AlphaFoldDB" id="I4HWB3"/>
<comment type="caution">
    <text evidence="2">The sequence shown here is derived from an EMBL/GenBank/DDBJ whole genome shotgun (WGS) entry which is preliminary data.</text>
</comment>
<dbReference type="GO" id="GO:0016491">
    <property type="term" value="F:oxidoreductase activity"/>
    <property type="evidence" value="ECO:0007669"/>
    <property type="project" value="UniProtKB-KW"/>
</dbReference>
<keyword evidence="1" id="KW-0560">Oxidoreductase</keyword>
<dbReference type="Gene3D" id="3.60.130.10">
    <property type="entry name" value="Clavaminate synthase-like"/>
    <property type="match status" value="1"/>
</dbReference>
<dbReference type="EMBL" id="CAIN01000233">
    <property type="protein sequence ID" value="CCI26337.1"/>
    <property type="molecule type" value="Genomic_DNA"/>
</dbReference>
<sequence>MFSMLTFSTATLKNHLKKNGFFVFDNPCGDRWFQCLEDITQATPVIQTNGEIIYPIKANPDAMGKSDAQSSGIGLLPHTEWSYKAIPPKYLCLRCKTPDRWGGGATTLVKFDDLLRHFTLEEQHFMAAQPQYFMSKDGKESCFAPIWQRDAEIIRFSYNVLVYGEFSPDINKPVASDLDSRLMALCDKFLAMWLFSTLCDNFCLWNREMLTEKDFYDYFAEETISIGFVSTHKPEEPQCLKPITFRSI</sequence>
<accession>I4HWB3</accession>
<dbReference type="Proteomes" id="UP000005291">
    <property type="component" value="Unassembled WGS sequence"/>
</dbReference>
<dbReference type="InterPro" id="IPR042098">
    <property type="entry name" value="TauD-like_sf"/>
</dbReference>
<evidence type="ECO:0000256" key="1">
    <source>
        <dbReference type="ARBA" id="ARBA00023002"/>
    </source>
</evidence>
<organism evidence="2 3">
    <name type="scientific">Microcystis aeruginosa PCC 9808</name>
    <dbReference type="NCBI Taxonomy" id="1160284"/>
    <lineage>
        <taxon>Bacteria</taxon>
        <taxon>Bacillati</taxon>
        <taxon>Cyanobacteriota</taxon>
        <taxon>Cyanophyceae</taxon>
        <taxon>Oscillatoriophycideae</taxon>
        <taxon>Chroococcales</taxon>
        <taxon>Microcystaceae</taxon>
        <taxon>Microcystis</taxon>
    </lineage>
</organism>
<evidence type="ECO:0000313" key="3">
    <source>
        <dbReference type="Proteomes" id="UP000005291"/>
    </source>
</evidence>
<evidence type="ECO:0000313" key="2">
    <source>
        <dbReference type="EMBL" id="CCI26337.1"/>
    </source>
</evidence>
<dbReference type="HOGENOM" id="CLU_1119167_0_0_3"/>
<proteinExistence type="predicted"/>
<reference evidence="2 3" key="1">
    <citation type="submission" date="2012-04" db="EMBL/GenBank/DDBJ databases">
        <authorList>
            <person name="Genoscope - CEA"/>
        </authorList>
    </citation>
    <scope>NUCLEOTIDE SEQUENCE [LARGE SCALE GENOMIC DNA]</scope>
    <source>
        <strain evidence="2 3">9808</strain>
    </source>
</reference>
<dbReference type="SUPFAM" id="SSF51197">
    <property type="entry name" value="Clavaminate synthase-like"/>
    <property type="match status" value="1"/>
</dbReference>
<gene>
    <name evidence="2" type="ORF">MICAG_3080006</name>
</gene>